<dbReference type="EMBL" id="BHVY01000003">
    <property type="protein sequence ID" value="GIJ86393.1"/>
    <property type="molecule type" value="Genomic_DNA"/>
</dbReference>
<name>A0A9P3EUT5_9EURO</name>
<feature type="region of interest" description="Disordered" evidence="1">
    <location>
        <begin position="1"/>
        <end position="31"/>
    </location>
</feature>
<evidence type="ECO:0000313" key="3">
    <source>
        <dbReference type="Proteomes" id="UP001043456"/>
    </source>
</evidence>
<dbReference type="AlphaFoldDB" id="A0A9P3EUT5"/>
<feature type="compositionally biased region" description="Basic and acidic residues" evidence="1">
    <location>
        <begin position="1"/>
        <end position="17"/>
    </location>
</feature>
<proteinExistence type="predicted"/>
<dbReference type="RefSeq" id="XP_043157140.1">
    <property type="nucleotide sequence ID" value="XM_043301205.1"/>
</dbReference>
<accession>A0A9P3EUT5</accession>
<dbReference type="Proteomes" id="UP001043456">
    <property type="component" value="Unassembled WGS sequence"/>
</dbReference>
<dbReference type="InterPro" id="IPR053137">
    <property type="entry name" value="NLR-like"/>
</dbReference>
<dbReference type="PANTHER" id="PTHR46082">
    <property type="entry name" value="ATP/GTP-BINDING PROTEIN-RELATED"/>
    <property type="match status" value="1"/>
</dbReference>
<dbReference type="GO" id="GO:0009116">
    <property type="term" value="P:nucleoside metabolic process"/>
    <property type="evidence" value="ECO:0007669"/>
    <property type="project" value="InterPro"/>
</dbReference>
<dbReference type="InterPro" id="IPR035994">
    <property type="entry name" value="Nucleoside_phosphorylase_sf"/>
</dbReference>
<feature type="region of interest" description="Disordered" evidence="1">
    <location>
        <begin position="139"/>
        <end position="163"/>
    </location>
</feature>
<keyword evidence="3" id="KW-1185">Reference proteome</keyword>
<protein>
    <submittedName>
        <fullName evidence="2">Uncharacterized protein</fullName>
    </submittedName>
</protein>
<reference evidence="2 3" key="1">
    <citation type="submission" date="2018-10" db="EMBL/GenBank/DDBJ databases">
        <title>Pan-genome distribution and transcriptional activeness of fungal secondary metabolism genes in Aspergillus section Fumigati.</title>
        <authorList>
            <person name="Takahashi H."/>
            <person name="Umemura M."/>
            <person name="Ninomiya A."/>
            <person name="Kusuya Y."/>
            <person name="Urayama S."/>
            <person name="Shimizu M."/>
            <person name="Watanabe A."/>
            <person name="Kamei K."/>
            <person name="Yaguchi T."/>
            <person name="Hagiwara D."/>
        </authorList>
    </citation>
    <scope>NUCLEOTIDE SEQUENCE [LARGE SCALE GENOMIC DNA]</scope>
    <source>
        <strain evidence="2 3">IFM 55266</strain>
    </source>
</reference>
<comment type="caution">
    <text evidence="2">The sequence shown here is derived from an EMBL/GenBank/DDBJ whole genome shotgun (WGS) entry which is preliminary data.</text>
</comment>
<dbReference type="PANTHER" id="PTHR46082:SF11">
    <property type="entry name" value="AAA+ ATPASE DOMAIN-CONTAINING PROTEIN-RELATED"/>
    <property type="match status" value="1"/>
</dbReference>
<dbReference type="GeneID" id="67003893"/>
<organism evidence="2 3">
    <name type="scientific">Aspergillus pseudoviridinutans</name>
    <dbReference type="NCBI Taxonomy" id="1517512"/>
    <lineage>
        <taxon>Eukaryota</taxon>
        <taxon>Fungi</taxon>
        <taxon>Dikarya</taxon>
        <taxon>Ascomycota</taxon>
        <taxon>Pezizomycotina</taxon>
        <taxon>Eurotiomycetes</taxon>
        <taxon>Eurotiomycetidae</taxon>
        <taxon>Eurotiales</taxon>
        <taxon>Aspergillaceae</taxon>
        <taxon>Aspergillus</taxon>
        <taxon>Aspergillus subgen. Fumigati</taxon>
    </lineage>
</organism>
<dbReference type="Gene3D" id="3.40.50.1580">
    <property type="entry name" value="Nucleoside phosphorylase domain"/>
    <property type="match status" value="1"/>
</dbReference>
<dbReference type="GO" id="GO:0003824">
    <property type="term" value="F:catalytic activity"/>
    <property type="evidence" value="ECO:0007669"/>
    <property type="project" value="InterPro"/>
</dbReference>
<gene>
    <name evidence="2" type="ORF">Asppvi_005281</name>
</gene>
<evidence type="ECO:0000313" key="2">
    <source>
        <dbReference type="EMBL" id="GIJ86393.1"/>
    </source>
</evidence>
<sequence length="163" mass="17932">MLKRANHADDREVERQRGGCPAQNGAESRKKKFTREDYTVGWVCPLEVELIAALEMLDEEHEPLPQPPTDHNHYHLGSVAGHTVVIAGLWQAGNSPATAVVIQMRITGYIDGDPAFLSLQPLWSQRPSMLGIQRRMSNDKGLSSQFGPRDPAFTSVVSASDTA</sequence>
<evidence type="ECO:0000256" key="1">
    <source>
        <dbReference type="SAM" id="MobiDB-lite"/>
    </source>
</evidence>
<dbReference type="OrthoDB" id="1577640at2759"/>